<evidence type="ECO:0000256" key="4">
    <source>
        <dbReference type="ARBA" id="ARBA00022989"/>
    </source>
</evidence>
<evidence type="ECO:0000256" key="5">
    <source>
        <dbReference type="ARBA" id="ARBA00023136"/>
    </source>
</evidence>
<name>C6XD31_METGS</name>
<dbReference type="Pfam" id="PF02104">
    <property type="entry name" value="SURF1"/>
    <property type="match status" value="1"/>
</dbReference>
<dbReference type="Proteomes" id="UP000002743">
    <property type="component" value="Chromosome"/>
</dbReference>
<reference evidence="8" key="1">
    <citation type="submission" date="2009-07" db="EMBL/GenBank/DDBJ databases">
        <title>Complete sequence of chromosome of Methylovorus sp. SIP3-4.</title>
        <authorList>
            <person name="Lucas S."/>
            <person name="Copeland A."/>
            <person name="Lapidus A."/>
            <person name="Glavina del Rio T."/>
            <person name="Tice H."/>
            <person name="Bruce D."/>
            <person name="Goodwin L."/>
            <person name="Pitluck S."/>
            <person name="Clum A."/>
            <person name="Larimer F."/>
            <person name="Land M."/>
            <person name="Hauser L."/>
            <person name="Kyrpides N."/>
            <person name="Mikhailova N."/>
            <person name="Kayluzhnaya M."/>
            <person name="Chistoserdova L."/>
        </authorList>
    </citation>
    <scope>NUCLEOTIDE SEQUENCE [LARGE SCALE GENOMIC DNA]</scope>
    <source>
        <strain evidence="8">SIP3-4</strain>
    </source>
</reference>
<dbReference type="InterPro" id="IPR002994">
    <property type="entry name" value="Surf1/Shy1"/>
</dbReference>
<feature type="transmembrane region" description="Helical" evidence="6">
    <location>
        <begin position="17"/>
        <end position="35"/>
    </location>
</feature>
<sequence precursor="true">MQFPIKTRQRYRFSPRIPGALITLFCMAICIKLGLWQYDKAQQKQALQALYSQYLHAEPSPLPLQLNNAEAWRYRRVTVEGEYEPRYQVFLDNQVSHELAGYHVITPLRIHNTQQYVLVNRGWVPAMPEHRELPTIITPTGPQRVTGQVWVPSTRYYTLGKSDPKRWDAVWQNMDMQRYAALVPFAISPVIVRLDADSQAGGFDRDWPQPAERIGMHLSYAYQWFGFAFAALAIYVYLSIVPAHSPTPPQEKPAS</sequence>
<dbReference type="InterPro" id="IPR045214">
    <property type="entry name" value="Surf1/Surf4"/>
</dbReference>
<gene>
    <name evidence="7" type="ordered locus">Msip34_1210</name>
</gene>
<dbReference type="AlphaFoldDB" id="C6XD31"/>
<evidence type="ECO:0000256" key="2">
    <source>
        <dbReference type="ARBA" id="ARBA00007165"/>
    </source>
</evidence>
<dbReference type="KEGG" id="mei:Msip34_1210"/>
<organism evidence="7 8">
    <name type="scientific">Methylovorus glucosotrophus (strain SIP3-4)</name>
    <dbReference type="NCBI Taxonomy" id="582744"/>
    <lineage>
        <taxon>Bacteria</taxon>
        <taxon>Pseudomonadati</taxon>
        <taxon>Pseudomonadota</taxon>
        <taxon>Betaproteobacteria</taxon>
        <taxon>Nitrosomonadales</taxon>
        <taxon>Methylophilaceae</taxon>
        <taxon>Methylovorus</taxon>
    </lineage>
</organism>
<accession>C6XD31</accession>
<keyword evidence="4 6" id="KW-1133">Transmembrane helix</keyword>
<evidence type="ECO:0000313" key="8">
    <source>
        <dbReference type="Proteomes" id="UP000002743"/>
    </source>
</evidence>
<protein>
    <recommendedName>
        <fullName evidence="6">SURF1-like protein</fullName>
    </recommendedName>
</protein>
<keyword evidence="3 6" id="KW-0812">Transmembrane</keyword>
<dbReference type="OrthoDB" id="9789940at2"/>
<dbReference type="PROSITE" id="PS50895">
    <property type="entry name" value="SURF1"/>
    <property type="match status" value="1"/>
</dbReference>
<dbReference type="PANTHER" id="PTHR23427:SF2">
    <property type="entry name" value="SURFEIT LOCUS PROTEIN 1"/>
    <property type="match status" value="1"/>
</dbReference>
<dbReference type="HOGENOM" id="CLU_047737_2_2_4"/>
<evidence type="ECO:0000256" key="3">
    <source>
        <dbReference type="ARBA" id="ARBA00022692"/>
    </source>
</evidence>
<dbReference type="PANTHER" id="PTHR23427">
    <property type="entry name" value="SURFEIT LOCUS PROTEIN"/>
    <property type="match status" value="1"/>
</dbReference>
<dbReference type="GO" id="GO:0005886">
    <property type="term" value="C:plasma membrane"/>
    <property type="evidence" value="ECO:0007669"/>
    <property type="project" value="UniProtKB-SubCell"/>
</dbReference>
<dbReference type="CDD" id="cd06662">
    <property type="entry name" value="SURF1"/>
    <property type="match status" value="1"/>
</dbReference>
<comment type="similarity">
    <text evidence="2 6">Belongs to the SURF1 family.</text>
</comment>
<reference evidence="7 8" key="2">
    <citation type="journal article" date="2011" name="J. Bacteriol.">
        <title>Genomes of three methylotrophs from a single niche uncover genetic and metabolic divergence of Methylophilaceae.</title>
        <authorList>
            <person name="Lapidus A."/>
            <person name="Clum A."/>
            <person name="Labutti K."/>
            <person name="Kaluzhnaya M.G."/>
            <person name="Lim S."/>
            <person name="Beck D.A."/>
            <person name="Glavina Del Rio T."/>
            <person name="Nolan M."/>
            <person name="Mavromatis K."/>
            <person name="Huntemann M."/>
            <person name="Lucas S."/>
            <person name="Lidstrom M.E."/>
            <person name="Ivanova N."/>
            <person name="Chistoserdova L."/>
        </authorList>
    </citation>
    <scope>NUCLEOTIDE SEQUENCE [LARGE SCALE GENOMIC DNA]</scope>
    <source>
        <strain evidence="7 8">SIP3-4</strain>
    </source>
</reference>
<keyword evidence="8" id="KW-1185">Reference proteome</keyword>
<keyword evidence="5 6" id="KW-0472">Membrane</keyword>
<dbReference type="EMBL" id="CP001674">
    <property type="protein sequence ID" value="ACT50456.1"/>
    <property type="molecule type" value="Genomic_DNA"/>
</dbReference>
<evidence type="ECO:0000313" key="7">
    <source>
        <dbReference type="EMBL" id="ACT50456.1"/>
    </source>
</evidence>
<evidence type="ECO:0000256" key="6">
    <source>
        <dbReference type="RuleBase" id="RU363076"/>
    </source>
</evidence>
<feature type="transmembrane region" description="Helical" evidence="6">
    <location>
        <begin position="220"/>
        <end position="240"/>
    </location>
</feature>
<keyword evidence="6" id="KW-1003">Cell membrane</keyword>
<evidence type="ECO:0000256" key="1">
    <source>
        <dbReference type="ARBA" id="ARBA00004370"/>
    </source>
</evidence>
<proteinExistence type="inferred from homology"/>
<dbReference type="eggNOG" id="COG3346">
    <property type="taxonomic scope" value="Bacteria"/>
</dbReference>
<dbReference type="STRING" id="582744.Msip34_1210"/>
<comment type="subcellular location">
    <subcellularLocation>
        <location evidence="6">Cell membrane</location>
        <topology evidence="6">Multi-pass membrane protein</topology>
    </subcellularLocation>
    <subcellularLocation>
        <location evidence="1">Membrane</location>
    </subcellularLocation>
</comment>